<feature type="region of interest" description="Disordered" evidence="11">
    <location>
        <begin position="346"/>
        <end position="392"/>
    </location>
</feature>
<dbReference type="InterPro" id="IPR050428">
    <property type="entry name" value="TCS_sensor_his_kinase"/>
</dbReference>
<dbReference type="Gene3D" id="3.30.565.10">
    <property type="entry name" value="Histidine kinase-like ATPase, C-terminal domain"/>
    <property type="match status" value="1"/>
</dbReference>
<dbReference type="SUPFAM" id="SSF47384">
    <property type="entry name" value="Homodimeric domain of signal transducing histidine kinase"/>
    <property type="match status" value="1"/>
</dbReference>
<evidence type="ECO:0000256" key="3">
    <source>
        <dbReference type="ARBA" id="ARBA00012438"/>
    </source>
</evidence>
<evidence type="ECO:0000256" key="2">
    <source>
        <dbReference type="ARBA" id="ARBA00004236"/>
    </source>
</evidence>
<name>A0AAD0Q094_9ACTN</name>
<evidence type="ECO:0000256" key="6">
    <source>
        <dbReference type="ARBA" id="ARBA00022692"/>
    </source>
</evidence>
<evidence type="ECO:0000256" key="5">
    <source>
        <dbReference type="ARBA" id="ARBA00022679"/>
    </source>
</evidence>
<dbReference type="Gene3D" id="1.10.287.130">
    <property type="match status" value="1"/>
</dbReference>
<evidence type="ECO:0000313" key="15">
    <source>
        <dbReference type="Proteomes" id="UP000253779"/>
    </source>
</evidence>
<evidence type="ECO:0000256" key="12">
    <source>
        <dbReference type="SAM" id="Phobius"/>
    </source>
</evidence>
<dbReference type="InterPro" id="IPR003661">
    <property type="entry name" value="HisK_dim/P_dom"/>
</dbReference>
<dbReference type="InterPro" id="IPR003594">
    <property type="entry name" value="HATPase_dom"/>
</dbReference>
<keyword evidence="5" id="KW-0808">Transferase</keyword>
<dbReference type="InterPro" id="IPR005467">
    <property type="entry name" value="His_kinase_dom"/>
</dbReference>
<evidence type="ECO:0000256" key="10">
    <source>
        <dbReference type="ARBA" id="ARBA00023136"/>
    </source>
</evidence>
<dbReference type="Pfam" id="PF00512">
    <property type="entry name" value="HisKA"/>
    <property type="match status" value="1"/>
</dbReference>
<feature type="transmembrane region" description="Helical" evidence="12">
    <location>
        <begin position="189"/>
        <end position="211"/>
    </location>
</feature>
<evidence type="ECO:0000313" key="14">
    <source>
        <dbReference type="EMBL" id="AXI69888.1"/>
    </source>
</evidence>
<organism evidence="14 15">
    <name type="scientific">Streptomyces cavourensis</name>
    <dbReference type="NCBI Taxonomy" id="67258"/>
    <lineage>
        <taxon>Bacteria</taxon>
        <taxon>Bacillati</taxon>
        <taxon>Actinomycetota</taxon>
        <taxon>Actinomycetes</taxon>
        <taxon>Kitasatosporales</taxon>
        <taxon>Streptomycetaceae</taxon>
        <taxon>Streptomyces</taxon>
    </lineage>
</organism>
<dbReference type="EMBL" id="CP030930">
    <property type="protein sequence ID" value="AXI69888.1"/>
    <property type="molecule type" value="Genomic_DNA"/>
</dbReference>
<dbReference type="AlphaFoldDB" id="A0AAD0Q094"/>
<dbReference type="SMART" id="SM00387">
    <property type="entry name" value="HATPase_c"/>
    <property type="match status" value="1"/>
</dbReference>
<feature type="domain" description="Histidine kinase" evidence="13">
    <location>
        <begin position="232"/>
        <end position="468"/>
    </location>
</feature>
<dbReference type="PROSITE" id="PS50109">
    <property type="entry name" value="HIS_KIN"/>
    <property type="match status" value="1"/>
</dbReference>
<evidence type="ECO:0000256" key="11">
    <source>
        <dbReference type="SAM" id="MobiDB-lite"/>
    </source>
</evidence>
<gene>
    <name evidence="14" type="ORF">DTW94_00285</name>
</gene>
<evidence type="ECO:0000259" key="13">
    <source>
        <dbReference type="PROSITE" id="PS50109"/>
    </source>
</evidence>
<feature type="compositionally biased region" description="Gly residues" evidence="11">
    <location>
        <begin position="370"/>
        <end position="387"/>
    </location>
</feature>
<dbReference type="SMART" id="SM00388">
    <property type="entry name" value="HisKA"/>
    <property type="match status" value="1"/>
</dbReference>
<evidence type="ECO:0000256" key="7">
    <source>
        <dbReference type="ARBA" id="ARBA00022777"/>
    </source>
</evidence>
<evidence type="ECO:0000256" key="8">
    <source>
        <dbReference type="ARBA" id="ARBA00022989"/>
    </source>
</evidence>
<dbReference type="Proteomes" id="UP000253779">
    <property type="component" value="Chromosome"/>
</dbReference>
<dbReference type="CDD" id="cd00075">
    <property type="entry name" value="HATPase"/>
    <property type="match status" value="1"/>
</dbReference>
<dbReference type="GO" id="GO:0000155">
    <property type="term" value="F:phosphorelay sensor kinase activity"/>
    <property type="evidence" value="ECO:0007669"/>
    <property type="project" value="InterPro"/>
</dbReference>
<accession>A0AAD0Q094</accession>
<dbReference type="InterPro" id="IPR036097">
    <property type="entry name" value="HisK_dim/P_sf"/>
</dbReference>
<comment type="subcellular location">
    <subcellularLocation>
        <location evidence="2">Cell membrane</location>
    </subcellularLocation>
</comment>
<evidence type="ECO:0000256" key="1">
    <source>
        <dbReference type="ARBA" id="ARBA00000085"/>
    </source>
</evidence>
<evidence type="ECO:0000256" key="9">
    <source>
        <dbReference type="ARBA" id="ARBA00023012"/>
    </source>
</evidence>
<feature type="transmembrane region" description="Helical" evidence="12">
    <location>
        <begin position="29"/>
        <end position="49"/>
    </location>
</feature>
<dbReference type="CDD" id="cd00082">
    <property type="entry name" value="HisKA"/>
    <property type="match status" value="1"/>
</dbReference>
<comment type="catalytic activity">
    <reaction evidence="1">
        <text>ATP + protein L-histidine = ADP + protein N-phospho-L-histidine.</text>
        <dbReference type="EC" id="2.7.13.3"/>
    </reaction>
</comment>
<keyword evidence="8 12" id="KW-1133">Transmembrane helix</keyword>
<dbReference type="InterPro" id="IPR036890">
    <property type="entry name" value="HATPase_C_sf"/>
</dbReference>
<dbReference type="SUPFAM" id="SSF55874">
    <property type="entry name" value="ATPase domain of HSP90 chaperone/DNA topoisomerase II/histidine kinase"/>
    <property type="match status" value="1"/>
</dbReference>
<dbReference type="InterPro" id="IPR004358">
    <property type="entry name" value="Sig_transdc_His_kin-like_C"/>
</dbReference>
<dbReference type="PANTHER" id="PTHR45436:SF5">
    <property type="entry name" value="SENSOR HISTIDINE KINASE TRCS"/>
    <property type="match status" value="1"/>
</dbReference>
<dbReference type="PANTHER" id="PTHR45436">
    <property type="entry name" value="SENSOR HISTIDINE KINASE YKOH"/>
    <property type="match status" value="1"/>
</dbReference>
<dbReference type="Pfam" id="PF02518">
    <property type="entry name" value="HATPase_c"/>
    <property type="match status" value="1"/>
</dbReference>
<keyword evidence="9" id="KW-0902">Two-component regulatory system</keyword>
<reference evidence="14 15" key="1">
    <citation type="submission" date="2018-07" db="EMBL/GenBank/DDBJ databases">
        <title>Complete genome sequence of soil actinomycete Streptomyces cavourensis tj430.</title>
        <authorList>
            <person name="Wang P."/>
            <person name="Huang Y."/>
        </authorList>
    </citation>
    <scope>NUCLEOTIDE SEQUENCE [LARGE SCALE GENOMIC DNA]</scope>
    <source>
        <strain evidence="14 15">TJ430</strain>
    </source>
</reference>
<dbReference type="EC" id="2.7.13.3" evidence="3"/>
<dbReference type="RefSeq" id="WP_114928533.1">
    <property type="nucleotide sequence ID" value="NZ_CP030930.1"/>
</dbReference>
<keyword evidence="10 12" id="KW-0472">Membrane</keyword>
<evidence type="ECO:0000256" key="4">
    <source>
        <dbReference type="ARBA" id="ARBA00022553"/>
    </source>
</evidence>
<keyword evidence="4" id="KW-0597">Phosphoprotein</keyword>
<dbReference type="PRINTS" id="PR00344">
    <property type="entry name" value="BCTRLSENSOR"/>
</dbReference>
<sequence>MIRTGGSGSARRPSGNPARDRLRRLQLRLTAAYTLITLAGVSCLAWLVIRTDDRSREAAEYDEMRRRASVAASLVYYEDDRIRLDGLADDEATAGTPQILVLEGRPGGGAAVVFRGSVQQFDVPATALARAAGAAMRGEETVREEARDRTGGPVRLLAVPFWHDATDEVAGAAVAVGDPAYGAAEHRSLVLSLVVGCAALTALAALTGHVLSGRSLRPAWQALEQQERLLADAAHELRTPVAVMRGSVELAEHGSGGADAYLPGIRRAADRMGHVVENLLTRGRLEAAVEAVRAEPLRLDQLVEEVCAELPEGGHRLELRAAESVVEADAALVRVAVRNLLDNAVRHGRTGGEAGPALGRAERHGVEPGEPGGESGRAEGHGAGPGEPGRTDLLVTVDGPEVSVADRGPGVEPERLPELIERFRSPGGGTGIGLSLVHRVALAHRGALTVRARPGGGAVFVLRLAPARSGRRAGTGRANRPAGE</sequence>
<keyword evidence="7 14" id="KW-0418">Kinase</keyword>
<keyword evidence="6 12" id="KW-0812">Transmembrane</keyword>
<proteinExistence type="predicted"/>
<protein>
    <recommendedName>
        <fullName evidence="3">histidine kinase</fullName>
        <ecNumber evidence="3">2.7.13.3</ecNumber>
    </recommendedName>
</protein>
<dbReference type="GO" id="GO:0005886">
    <property type="term" value="C:plasma membrane"/>
    <property type="evidence" value="ECO:0007669"/>
    <property type="project" value="UniProtKB-SubCell"/>
</dbReference>